<feature type="transmembrane region" description="Helical" evidence="6">
    <location>
        <begin position="52"/>
        <end position="76"/>
    </location>
</feature>
<feature type="domain" description="DUF3817" evidence="7">
    <location>
        <begin position="15"/>
        <end position="106"/>
    </location>
</feature>
<organism evidence="9 10">
    <name type="scientific">Nocardia seriolae</name>
    <dbReference type="NCBI Taxonomy" id="37332"/>
    <lineage>
        <taxon>Bacteria</taxon>
        <taxon>Bacillati</taxon>
        <taxon>Actinomycetota</taxon>
        <taxon>Actinomycetes</taxon>
        <taxon>Mycobacteriales</taxon>
        <taxon>Nocardiaceae</taxon>
        <taxon>Nocardia</taxon>
    </lineage>
</organism>
<dbReference type="EMBL" id="CP017839">
    <property type="protein sequence ID" value="APB01201.1"/>
    <property type="molecule type" value="Genomic_DNA"/>
</dbReference>
<name>A0ABC9YR25_9NOCA</name>
<evidence type="ECO:0000256" key="1">
    <source>
        <dbReference type="ARBA" id="ARBA00004651"/>
    </source>
</evidence>
<accession>A0ABC9YR25</accession>
<gene>
    <name evidence="8" type="ORF">NS506_07176</name>
    <name evidence="9" type="ORF">NSK11_contig00024-0010</name>
</gene>
<evidence type="ECO:0000313" key="9">
    <source>
        <dbReference type="EMBL" id="GAP27845.1"/>
    </source>
</evidence>
<evidence type="ECO:0000256" key="2">
    <source>
        <dbReference type="ARBA" id="ARBA00022475"/>
    </source>
</evidence>
<keyword evidence="2" id="KW-1003">Cell membrane</keyword>
<keyword evidence="5 6" id="KW-0472">Membrane</keyword>
<dbReference type="Pfam" id="PF12823">
    <property type="entry name" value="DUF3817"/>
    <property type="match status" value="1"/>
</dbReference>
<dbReference type="PANTHER" id="PTHR40077">
    <property type="entry name" value="MEMBRANE PROTEIN-RELATED"/>
    <property type="match status" value="1"/>
</dbReference>
<proteinExistence type="predicted"/>
<reference evidence="10" key="1">
    <citation type="submission" date="2015-07" db="EMBL/GenBank/DDBJ databases">
        <title>Nocardia seriolae U-1 whole genome shotgun sequence.</title>
        <authorList>
            <person name="Imajoh M."/>
            <person name="Fukumoto Y."/>
            <person name="Sukeda M."/>
            <person name="Yamane J."/>
            <person name="Yamasaki K."/>
            <person name="Shimizu M."/>
            <person name="Ohnishi K."/>
            <person name="Oshima S."/>
        </authorList>
    </citation>
    <scope>NUCLEOTIDE SEQUENCE [LARGE SCALE GENOMIC DNA]</scope>
    <source>
        <strain evidence="10">U-1</strain>
    </source>
</reference>
<dbReference type="InterPro" id="IPR023845">
    <property type="entry name" value="DUF3817_TM"/>
</dbReference>
<dbReference type="AlphaFoldDB" id="A0ABC9YR25"/>
<dbReference type="PANTHER" id="PTHR40077:SF1">
    <property type="entry name" value="MEMBRANE PROTEIN"/>
    <property type="match status" value="1"/>
</dbReference>
<dbReference type="KEGG" id="nsr:NS506_07176"/>
<evidence type="ECO:0000256" key="6">
    <source>
        <dbReference type="SAM" id="Phobius"/>
    </source>
</evidence>
<keyword evidence="4 6" id="KW-1133">Transmembrane helix</keyword>
<dbReference type="NCBIfam" id="TIGR03954">
    <property type="entry name" value="integ_memb_HG"/>
    <property type="match status" value="1"/>
</dbReference>
<reference evidence="9 10" key="2">
    <citation type="journal article" date="2016" name="Genome Announc.">
        <title>Draft Genome Sequence of Erythromycin- and Oxytetracycline-Sensitive Nocardia seriolae Strain U-1 (NBRC 110359).</title>
        <authorList>
            <person name="Imajoh M."/>
            <person name="Sukeda M."/>
            <person name="Shimizu M."/>
            <person name="Yamane J."/>
            <person name="Ohnishi K."/>
            <person name="Oshima S."/>
        </authorList>
    </citation>
    <scope>NUCLEOTIDE SEQUENCE [LARGE SCALE GENOMIC DNA]</scope>
    <source>
        <strain evidence="9 10">U-1</strain>
    </source>
</reference>
<evidence type="ECO:0000256" key="3">
    <source>
        <dbReference type="ARBA" id="ARBA00022692"/>
    </source>
</evidence>
<dbReference type="Proteomes" id="UP000180166">
    <property type="component" value="Chromosome"/>
</dbReference>
<evidence type="ECO:0000259" key="7">
    <source>
        <dbReference type="Pfam" id="PF12823"/>
    </source>
</evidence>
<sequence length="126" mass="13689">MVTMGDLFDLSTVAKRVRFFGLLEVPSWVLLFIGSALKRADALGIADQPIKWPVMVFGMLHGIVFLAYAINCLLASREYEWPGKTTGLALASAVVPFTSVWFERWAINSGQLEELSRGAAPAAAAS</sequence>
<dbReference type="EMBL" id="BBYQ01000024">
    <property type="protein sequence ID" value="GAP27845.1"/>
    <property type="molecule type" value="Genomic_DNA"/>
</dbReference>
<evidence type="ECO:0000256" key="4">
    <source>
        <dbReference type="ARBA" id="ARBA00022989"/>
    </source>
</evidence>
<evidence type="ECO:0000256" key="5">
    <source>
        <dbReference type="ARBA" id="ARBA00023136"/>
    </source>
</evidence>
<reference evidence="8 11" key="3">
    <citation type="submission" date="2016-10" db="EMBL/GenBank/DDBJ databases">
        <title>Genome sequence of Nocardia seriolae strain EM150506, isolated from Anguila japonica.</title>
        <authorList>
            <person name="Han H.-J."/>
        </authorList>
    </citation>
    <scope>NUCLEOTIDE SEQUENCE [LARGE SCALE GENOMIC DNA]</scope>
    <source>
        <strain evidence="8 11">EM150506</strain>
    </source>
</reference>
<keyword evidence="10" id="KW-1185">Reference proteome</keyword>
<feature type="transmembrane region" description="Helical" evidence="6">
    <location>
        <begin position="20"/>
        <end position="40"/>
    </location>
</feature>
<dbReference type="Proteomes" id="UP000037179">
    <property type="component" value="Unassembled WGS sequence"/>
</dbReference>
<comment type="subcellular location">
    <subcellularLocation>
        <location evidence="1">Cell membrane</location>
        <topology evidence="1">Multi-pass membrane protein</topology>
    </subcellularLocation>
</comment>
<evidence type="ECO:0000313" key="8">
    <source>
        <dbReference type="EMBL" id="APB01201.1"/>
    </source>
</evidence>
<evidence type="ECO:0000313" key="10">
    <source>
        <dbReference type="Proteomes" id="UP000037179"/>
    </source>
</evidence>
<protein>
    <recommendedName>
        <fullName evidence="7">DUF3817 domain-containing protein</fullName>
    </recommendedName>
</protein>
<evidence type="ECO:0000313" key="11">
    <source>
        <dbReference type="Proteomes" id="UP000180166"/>
    </source>
</evidence>
<dbReference type="GO" id="GO:0005886">
    <property type="term" value="C:plasma membrane"/>
    <property type="evidence" value="ECO:0007669"/>
    <property type="project" value="UniProtKB-SubCell"/>
</dbReference>
<keyword evidence="3 6" id="KW-0812">Transmembrane</keyword>